<evidence type="ECO:0000313" key="2">
    <source>
        <dbReference type="EMBL" id="QHC35661.1"/>
    </source>
</evidence>
<proteinExistence type="predicted"/>
<evidence type="ECO:0000313" key="3">
    <source>
        <dbReference type="Proteomes" id="UP000464674"/>
    </source>
</evidence>
<dbReference type="RefSeq" id="WP_159262102.1">
    <property type="nucleotide sequence ID" value="NZ_CP041348.1"/>
</dbReference>
<evidence type="ECO:0000256" key="1">
    <source>
        <dbReference type="SAM" id="MobiDB-lite"/>
    </source>
</evidence>
<protein>
    <submittedName>
        <fullName evidence="2">Uncharacterized protein</fullName>
    </submittedName>
</protein>
<sequence>MAADLPGQKKLDPPGTTRDADTNDKKLAACLVPPDLPAACLTATGKVKVFGCRLFFKKAAFFEAFRENIHQKLLYFIKTVSKNTPLAS</sequence>
<dbReference type="Proteomes" id="UP000464674">
    <property type="component" value="Chromosome"/>
</dbReference>
<dbReference type="AlphaFoldDB" id="A0A857FN15"/>
<reference evidence="2 3" key="1">
    <citation type="journal article" date="2020" name="Carbohydr. Polym.">
        <title>Characterization and optimization of production of bacterial cellulose from strain CGMCC 17276 based on whole-genome analysis.</title>
        <authorList>
            <person name="Lu T."/>
            <person name="Gao H."/>
            <person name="Liao B."/>
            <person name="Wu J."/>
            <person name="Zhang W."/>
            <person name="Huang J."/>
            <person name="Liu M."/>
            <person name="Huang J."/>
            <person name="Chang Z."/>
            <person name="Jin M."/>
            <person name="Yi Z."/>
            <person name="Jiang D."/>
        </authorList>
    </citation>
    <scope>NUCLEOTIDE SEQUENCE [LARGE SCALE GENOMIC DNA]</scope>
    <source>
        <strain evidence="2 3">CGMCC 17276</strain>
    </source>
</reference>
<dbReference type="EMBL" id="CP041348">
    <property type="protein sequence ID" value="QHC35661.1"/>
    <property type="molecule type" value="Genomic_DNA"/>
</dbReference>
<accession>A0A857FN15</accession>
<feature type="compositionally biased region" description="Basic and acidic residues" evidence="1">
    <location>
        <begin position="7"/>
        <end position="23"/>
    </location>
</feature>
<organism evidence="2 3">
    <name type="scientific">Komagataeibacter xylinus</name>
    <name type="common">Gluconacetobacter xylinus</name>
    <dbReference type="NCBI Taxonomy" id="28448"/>
    <lineage>
        <taxon>Bacteria</taxon>
        <taxon>Pseudomonadati</taxon>
        <taxon>Pseudomonadota</taxon>
        <taxon>Alphaproteobacteria</taxon>
        <taxon>Acetobacterales</taxon>
        <taxon>Acetobacteraceae</taxon>
        <taxon>Komagataeibacter</taxon>
    </lineage>
</organism>
<gene>
    <name evidence="2" type="ORF">FMA36_09395</name>
</gene>
<name>A0A857FN15_KOMXY</name>
<feature type="region of interest" description="Disordered" evidence="1">
    <location>
        <begin position="1"/>
        <end position="23"/>
    </location>
</feature>